<name>A0A9X3F6D7_9BACT</name>
<dbReference type="SMART" id="SM00342">
    <property type="entry name" value="HTH_ARAC"/>
    <property type="match status" value="1"/>
</dbReference>
<dbReference type="RefSeq" id="WP_343333424.1">
    <property type="nucleotide sequence ID" value="NZ_JAPOHD010000027.1"/>
</dbReference>
<evidence type="ECO:0000313" key="5">
    <source>
        <dbReference type="EMBL" id="MCY1721090.1"/>
    </source>
</evidence>
<reference evidence="5" key="1">
    <citation type="submission" date="2022-11" db="EMBL/GenBank/DDBJ databases">
        <title>Marilongibacter aestuarii gen. nov., sp. nov., isolated from tidal flat sediment.</title>
        <authorList>
            <person name="Jiayan W."/>
        </authorList>
    </citation>
    <scope>NUCLEOTIDE SEQUENCE</scope>
    <source>
        <strain evidence="5">Z1-6</strain>
    </source>
</reference>
<gene>
    <name evidence="5" type="ORF">OU798_12100</name>
</gene>
<proteinExistence type="predicted"/>
<evidence type="ECO:0000256" key="3">
    <source>
        <dbReference type="ARBA" id="ARBA00023163"/>
    </source>
</evidence>
<dbReference type="SUPFAM" id="SSF46689">
    <property type="entry name" value="Homeodomain-like"/>
    <property type="match status" value="1"/>
</dbReference>
<dbReference type="Proteomes" id="UP001145087">
    <property type="component" value="Unassembled WGS sequence"/>
</dbReference>
<dbReference type="GO" id="GO:0043565">
    <property type="term" value="F:sequence-specific DNA binding"/>
    <property type="evidence" value="ECO:0007669"/>
    <property type="project" value="InterPro"/>
</dbReference>
<evidence type="ECO:0000259" key="4">
    <source>
        <dbReference type="PROSITE" id="PS01124"/>
    </source>
</evidence>
<dbReference type="Gene3D" id="1.10.10.60">
    <property type="entry name" value="Homeodomain-like"/>
    <property type="match status" value="1"/>
</dbReference>
<keyword evidence="3" id="KW-0804">Transcription</keyword>
<sequence>MPTVLHIKNMVCPRCIETVDGVFSAMDFEVRDIKLGKVEINKEPTGKQLQELSELLLEKGFELLIDKKSKIINQVKAEIISLIHHQKNEILPVNLSEHLSKLIGADYSSISHLFSSEEEITIEKFVIKQKIERVKELLSYGELTTSEIAFSTGYSSVAHLSSQFKKETGMTPGQFRNLKNKERKSLDQIGN</sequence>
<dbReference type="PANTHER" id="PTHR43280">
    <property type="entry name" value="ARAC-FAMILY TRANSCRIPTIONAL REGULATOR"/>
    <property type="match status" value="1"/>
</dbReference>
<evidence type="ECO:0000313" key="6">
    <source>
        <dbReference type="Proteomes" id="UP001145087"/>
    </source>
</evidence>
<dbReference type="Pfam" id="PF12833">
    <property type="entry name" value="HTH_18"/>
    <property type="match status" value="1"/>
</dbReference>
<protein>
    <submittedName>
        <fullName evidence="5">AraC family transcriptional regulator</fullName>
    </submittedName>
</protein>
<accession>A0A9X3F6D7</accession>
<dbReference type="PANTHER" id="PTHR43280:SF10">
    <property type="entry name" value="REGULATORY PROTEIN POCR"/>
    <property type="match status" value="1"/>
</dbReference>
<keyword evidence="1" id="KW-0805">Transcription regulation</keyword>
<dbReference type="AlphaFoldDB" id="A0A9X3F6D7"/>
<keyword evidence="2" id="KW-0238">DNA-binding</keyword>
<comment type="caution">
    <text evidence="5">The sequence shown here is derived from an EMBL/GenBank/DDBJ whole genome shotgun (WGS) entry which is preliminary data.</text>
</comment>
<dbReference type="EMBL" id="JAPOHD010000027">
    <property type="protein sequence ID" value="MCY1721090.1"/>
    <property type="molecule type" value="Genomic_DNA"/>
</dbReference>
<organism evidence="5 6">
    <name type="scientific">Draconibacterium aestuarii</name>
    <dbReference type="NCBI Taxonomy" id="2998507"/>
    <lineage>
        <taxon>Bacteria</taxon>
        <taxon>Pseudomonadati</taxon>
        <taxon>Bacteroidota</taxon>
        <taxon>Bacteroidia</taxon>
        <taxon>Marinilabiliales</taxon>
        <taxon>Prolixibacteraceae</taxon>
        <taxon>Draconibacterium</taxon>
    </lineage>
</organism>
<evidence type="ECO:0000256" key="2">
    <source>
        <dbReference type="ARBA" id="ARBA00023125"/>
    </source>
</evidence>
<dbReference type="InterPro" id="IPR009057">
    <property type="entry name" value="Homeodomain-like_sf"/>
</dbReference>
<keyword evidence="6" id="KW-1185">Reference proteome</keyword>
<evidence type="ECO:0000256" key="1">
    <source>
        <dbReference type="ARBA" id="ARBA00023015"/>
    </source>
</evidence>
<dbReference type="GO" id="GO:0003700">
    <property type="term" value="F:DNA-binding transcription factor activity"/>
    <property type="evidence" value="ECO:0007669"/>
    <property type="project" value="InterPro"/>
</dbReference>
<feature type="domain" description="HTH araC/xylS-type" evidence="4">
    <location>
        <begin position="77"/>
        <end position="178"/>
    </location>
</feature>
<dbReference type="InterPro" id="IPR018060">
    <property type="entry name" value="HTH_AraC"/>
</dbReference>
<dbReference type="PROSITE" id="PS01124">
    <property type="entry name" value="HTH_ARAC_FAMILY_2"/>
    <property type="match status" value="1"/>
</dbReference>